<sequence>MPDGFNVRLANVAIEIAPGYPTAQLDMAYFSPSLRLQTGRPIANADVIETFDGHQWQRWSRHRIGGAAWKPGVDNLETHFAYMQGWLSRELGQ</sequence>
<evidence type="ECO:0000313" key="1">
    <source>
        <dbReference type="EMBL" id="UPT89183.1"/>
    </source>
</evidence>
<gene>
    <name evidence="1" type="ORF">HAP41_0000009485</name>
</gene>
<protein>
    <submittedName>
        <fullName evidence="1">Uncharacterized protein</fullName>
    </submittedName>
</protein>
<dbReference type="EMBL" id="CP096255">
    <property type="protein sequence ID" value="UPT89183.1"/>
    <property type="molecule type" value="Genomic_DNA"/>
</dbReference>
<evidence type="ECO:0000313" key="2">
    <source>
        <dbReference type="Proteomes" id="UP000551709"/>
    </source>
</evidence>
<dbReference type="RefSeq" id="WP_166103195.1">
    <property type="nucleotide sequence ID" value="NZ_CP096255.1"/>
</dbReference>
<dbReference type="InterPro" id="IPR025701">
    <property type="entry name" value="UBQ-conjugat_E2_E"/>
</dbReference>
<name>A0A8T5VPQ2_9BRAD</name>
<accession>A0A8T5VPQ2</accession>
<dbReference type="Pfam" id="PF14462">
    <property type="entry name" value="Prok-E2_E"/>
    <property type="match status" value="1"/>
</dbReference>
<reference evidence="1" key="1">
    <citation type="journal article" date="2017" name="Syst. Appl. Microbiol.">
        <title>Soybeans inoculated with root zone soils of Canadian native legumes harbour diverse and novel Bradyrhizobium spp. that possess agricultural potential.</title>
        <authorList>
            <person name="Bromfield E.S.P."/>
            <person name="Cloutier S."/>
            <person name="Tambong J.T."/>
            <person name="Tran Thi T.V."/>
        </authorList>
    </citation>
    <scope>NUCLEOTIDE SEQUENCE</scope>
    <source>
        <strain evidence="1">1S5</strain>
    </source>
</reference>
<dbReference type="AlphaFoldDB" id="A0A8T5VPQ2"/>
<dbReference type="Proteomes" id="UP000551709">
    <property type="component" value="Chromosome"/>
</dbReference>
<reference evidence="1" key="2">
    <citation type="submission" date="2022-04" db="EMBL/GenBank/DDBJ databases">
        <authorList>
            <person name="Bromfield E.S.P."/>
            <person name="Cloutier S."/>
        </authorList>
    </citation>
    <scope>NUCLEOTIDE SEQUENCE</scope>
    <source>
        <strain evidence="1">1S5</strain>
    </source>
</reference>
<organism evidence="1 2">
    <name type="scientific">Bradyrhizobium barranii subsp. apii</name>
    <dbReference type="NCBI Taxonomy" id="2819348"/>
    <lineage>
        <taxon>Bacteria</taxon>
        <taxon>Pseudomonadati</taxon>
        <taxon>Pseudomonadota</taxon>
        <taxon>Alphaproteobacteria</taxon>
        <taxon>Hyphomicrobiales</taxon>
        <taxon>Nitrobacteraceae</taxon>
        <taxon>Bradyrhizobium</taxon>
        <taxon>Bradyrhizobium barranii</taxon>
    </lineage>
</organism>
<proteinExistence type="predicted"/>